<dbReference type="Pfam" id="PF15688">
    <property type="entry name" value="NRIP1_repr_2"/>
    <property type="match status" value="1"/>
</dbReference>
<reference evidence="5" key="2">
    <citation type="submission" date="2025-08" db="UniProtKB">
        <authorList>
            <consortium name="Ensembl"/>
        </authorList>
    </citation>
    <scope>IDENTIFICATION</scope>
</reference>
<feature type="compositionally biased region" description="Polar residues" evidence="1">
    <location>
        <begin position="214"/>
        <end position="223"/>
    </location>
</feature>
<reference evidence="5" key="1">
    <citation type="submission" date="2021-06" db="EMBL/GenBank/DDBJ databases">
        <authorList>
            <consortium name="Wellcome Sanger Institute Data Sharing"/>
        </authorList>
    </citation>
    <scope>NUCLEOTIDE SEQUENCE [LARGE SCALE GENOMIC DNA]</scope>
</reference>
<dbReference type="Pfam" id="PF15690">
    <property type="entry name" value="NRIP1_repr_4"/>
    <property type="match status" value="1"/>
</dbReference>
<feature type="compositionally biased region" description="Basic and acidic residues" evidence="1">
    <location>
        <begin position="796"/>
        <end position="818"/>
    </location>
</feature>
<dbReference type="Ensembl" id="ENSECRT00000004459.1">
    <property type="protein sequence ID" value="ENSECRP00000004391.1"/>
    <property type="gene ID" value="ENSECRG00000002983.1"/>
</dbReference>
<proteinExistence type="predicted"/>
<dbReference type="InterPro" id="IPR031406">
    <property type="entry name" value="NRIP1_RD2"/>
</dbReference>
<dbReference type="GO" id="GO:0003712">
    <property type="term" value="F:transcription coregulator activity"/>
    <property type="evidence" value="ECO:0007669"/>
    <property type="project" value="InterPro"/>
</dbReference>
<evidence type="ECO:0000259" key="3">
    <source>
        <dbReference type="Pfam" id="PF15688"/>
    </source>
</evidence>
<evidence type="ECO:0000259" key="2">
    <source>
        <dbReference type="Pfam" id="PF15687"/>
    </source>
</evidence>
<dbReference type="InterPro" id="IPR031405">
    <property type="entry name" value="NRIP1_RD1"/>
</dbReference>
<dbReference type="OrthoDB" id="9878150at2759"/>
<name>A0A8C4RNJ9_ERPCA</name>
<feature type="domain" description="Nuclear receptor-interacting protein 1 repression" evidence="2">
    <location>
        <begin position="27"/>
        <end position="325"/>
    </location>
</feature>
<feature type="domain" description="Nuclear receptor-interacting protein 1 repression" evidence="4">
    <location>
        <begin position="884"/>
        <end position="1186"/>
    </location>
</feature>
<feature type="region of interest" description="Disordered" evidence="1">
    <location>
        <begin position="796"/>
        <end position="821"/>
    </location>
</feature>
<keyword evidence="6" id="KW-1185">Reference proteome</keyword>
<dbReference type="GO" id="GO:0006357">
    <property type="term" value="P:regulation of transcription by RNA polymerase II"/>
    <property type="evidence" value="ECO:0007669"/>
    <property type="project" value="InterPro"/>
</dbReference>
<dbReference type="Proteomes" id="UP000694620">
    <property type="component" value="Chromosome 4"/>
</dbReference>
<accession>A0A8C4RNJ9</accession>
<gene>
    <name evidence="5" type="primary">NRIP1</name>
    <name evidence="5" type="synonym">nrip1a</name>
</gene>
<dbReference type="PANTHER" id="PTHR15088:SF0">
    <property type="entry name" value="NUCLEAR RECEPTOR-INTERACTING PROTEIN 1"/>
    <property type="match status" value="1"/>
</dbReference>
<feature type="domain" description="Nuclear receptor-interacting protein 1 repression" evidence="3">
    <location>
        <begin position="415"/>
        <end position="763"/>
    </location>
</feature>
<evidence type="ECO:0000259" key="4">
    <source>
        <dbReference type="Pfam" id="PF15690"/>
    </source>
</evidence>
<evidence type="ECO:0000313" key="5">
    <source>
        <dbReference type="Ensembl" id="ENSECRP00000004391.1"/>
    </source>
</evidence>
<feature type="compositionally biased region" description="Polar residues" evidence="1">
    <location>
        <begin position="513"/>
        <end position="526"/>
    </location>
</feature>
<feature type="region of interest" description="Disordered" evidence="1">
    <location>
        <begin position="400"/>
        <end position="441"/>
    </location>
</feature>
<dbReference type="InterPro" id="IPR026649">
    <property type="entry name" value="NRIP1"/>
</dbReference>
<sequence>MTHGEEPGSETHQDSVVLTYLEGLLMHQVGGGSSATATQRSDAGHSNNVQSNKVDGNCHIPSFVPNPEERGMLLSAGTQHLKKARLLQSPEAWKETGRHTVCAANEDLNEKDRDILAGALDSSAKCKQDSTLLASLLQSFSSRLQSVALSRHIMQSLKMQGYPSNDETTRDDEEIPKYYGIASNRLKDILKKNKTQNRISVPYQRRSSQERFSDSPQAPQSNVQAAIEPLSCSARLKAVASLVENRSSPVPSPKPSVACSQLALLLSSEAHLQQYSREQALKSRLSGRSASERLAAIASQKIQDKRTNLSQSPLSKELLSPVNGQGLSSTKSKDCNRHSPVPVSGENRTSTSLRYHHTLKGKNTQSSLRSSPNCSSLLLHLLNNHNSQKQINGHAVIKENCNRFPSPSPPVPSASEHSDHKNNLTDDSSDAESSHSSCSPIDLSLKAKSKDLMPTGSLEKLTESLISTWKPETAKLKITDEQHMENEAAMKPHQKVTLLQLLLDHKNDENPDKNAQNSDFQSSGNNKIPVGRITPLRRNEECNKINSADIISFRKRVSPSYSLSPETSGCSSPSEGLLNMSSKGTVNLIPSTLLDLTKPVGVTRPESIRCVSPFTSDTPKGSVSAHTENLLDLRKRKNTGLVKPFSNDKVPESSFSASKLLQNLAQCGLKHSAHLSPSESTGHLSKGQLCDIKAEKTVTLLEKLSAPLPANRSANLEEHNRLIDKPVASSSEIETLLERRTVLQLLLVKASKEKAAHHQKGEHVNGSSPEQQPKKHFNKEGFGELGLEFKIKTEPTEDSCLSEHEVEKDEHCPKERPQRQNNLERFSISARDLNQDQLPVSPVISKDGLLSQLLKQQPSTYYMSKNNNADIVKEGKEIIPHETVLPKKRKLCYSSEDITGSEPLKKAIMNSSQAEVSKVIPSLKEPSSWTSEKQHIQSKVNQFEAEAVVQVGCPINDTVCYKDGRGFNVLKQLLLSDNCLKDLSQSRGTVSPSAAQINCRLNGDAYTVLKYPPENSNLQHNRSSPLVTPVDLKVSKSAPARQRPTVPHWQDHLATRDSPQLNLIPVNGETEGPIRWEIKGEEKNDSRRASPRLTKSNPILYYMLQKGSTTISNEEKAKKVWTDTKSSSPHRGLQINIKEEPLSDMEDYDQMLHLSRHSQSYTSQTVGHNARLNGILEKVLTVKKEPN</sequence>
<feature type="region of interest" description="Disordered" evidence="1">
    <location>
        <begin position="31"/>
        <end position="57"/>
    </location>
</feature>
<feature type="region of interest" description="Disordered" evidence="1">
    <location>
        <begin position="301"/>
        <end position="353"/>
    </location>
</feature>
<organism evidence="5 6">
    <name type="scientific">Erpetoichthys calabaricus</name>
    <name type="common">Rope fish</name>
    <name type="synonym">Calamoichthys calabaricus</name>
    <dbReference type="NCBI Taxonomy" id="27687"/>
    <lineage>
        <taxon>Eukaryota</taxon>
        <taxon>Metazoa</taxon>
        <taxon>Chordata</taxon>
        <taxon>Craniata</taxon>
        <taxon>Vertebrata</taxon>
        <taxon>Euteleostomi</taxon>
        <taxon>Actinopterygii</taxon>
        <taxon>Polypteriformes</taxon>
        <taxon>Polypteridae</taxon>
        <taxon>Erpetoichthys</taxon>
    </lineage>
</organism>
<reference evidence="5" key="3">
    <citation type="submission" date="2025-09" db="UniProtKB">
        <authorList>
            <consortium name="Ensembl"/>
        </authorList>
    </citation>
    <scope>IDENTIFICATION</scope>
</reference>
<feature type="region of interest" description="Disordered" evidence="1">
    <location>
        <begin position="507"/>
        <end position="531"/>
    </location>
</feature>
<evidence type="ECO:0000313" key="6">
    <source>
        <dbReference type="Proteomes" id="UP000694620"/>
    </source>
</evidence>
<protein>
    <submittedName>
        <fullName evidence="5">Nuclear receptor interacting protein 1</fullName>
    </submittedName>
</protein>
<feature type="region of interest" description="Disordered" evidence="1">
    <location>
        <begin position="197"/>
        <end position="223"/>
    </location>
</feature>
<dbReference type="AlphaFoldDB" id="A0A8C4RNJ9"/>
<evidence type="ECO:0000256" key="1">
    <source>
        <dbReference type="SAM" id="MobiDB-lite"/>
    </source>
</evidence>
<dbReference type="Pfam" id="PF15687">
    <property type="entry name" value="NRIP1_repr_1"/>
    <property type="match status" value="1"/>
</dbReference>
<dbReference type="GO" id="GO:0005102">
    <property type="term" value="F:signaling receptor binding"/>
    <property type="evidence" value="ECO:0007669"/>
    <property type="project" value="InterPro"/>
</dbReference>
<dbReference type="GeneTree" id="ENSGT00390000007999"/>
<feature type="compositionally biased region" description="Polar residues" evidence="1">
    <location>
        <begin position="34"/>
        <end position="54"/>
    </location>
</feature>
<feature type="compositionally biased region" description="Basic and acidic residues" evidence="1">
    <location>
        <begin position="754"/>
        <end position="763"/>
    </location>
</feature>
<dbReference type="PANTHER" id="PTHR15088">
    <property type="entry name" value="NUCLEAR FACTOR RIP140"/>
    <property type="match status" value="1"/>
</dbReference>
<feature type="region of interest" description="Disordered" evidence="1">
    <location>
        <begin position="754"/>
        <end position="778"/>
    </location>
</feature>
<dbReference type="InterPro" id="IPR031408">
    <property type="entry name" value="NRIP1_RD4"/>
</dbReference>
<dbReference type="GO" id="GO:0005634">
    <property type="term" value="C:nucleus"/>
    <property type="evidence" value="ECO:0007669"/>
    <property type="project" value="InterPro"/>
</dbReference>